<keyword evidence="3" id="KW-0479">Metal-binding</keyword>
<comment type="cofactor">
    <cofactor evidence="1">
        <name>Zn(2+)</name>
        <dbReference type="ChEBI" id="CHEBI:29105"/>
    </cofactor>
</comment>
<keyword evidence="9" id="KW-1185">Reference proteome</keyword>
<evidence type="ECO:0000256" key="5">
    <source>
        <dbReference type="ARBA" id="ARBA00023002"/>
    </source>
</evidence>
<comment type="similarity">
    <text evidence="2">Belongs to the zinc-containing alcohol dehydrogenase family.</text>
</comment>
<feature type="domain" description="Enoyl reductase (ER)" evidence="7">
    <location>
        <begin position="24"/>
        <end position="364"/>
    </location>
</feature>
<evidence type="ECO:0000256" key="6">
    <source>
        <dbReference type="ARBA" id="ARBA00023027"/>
    </source>
</evidence>
<keyword evidence="4" id="KW-0862">Zinc</keyword>
<accession>A0A8K0WS00</accession>
<organism evidence="8 9">
    <name type="scientific">Stachybotrys elegans</name>
    <dbReference type="NCBI Taxonomy" id="80388"/>
    <lineage>
        <taxon>Eukaryota</taxon>
        <taxon>Fungi</taxon>
        <taxon>Dikarya</taxon>
        <taxon>Ascomycota</taxon>
        <taxon>Pezizomycotina</taxon>
        <taxon>Sordariomycetes</taxon>
        <taxon>Hypocreomycetidae</taxon>
        <taxon>Hypocreales</taxon>
        <taxon>Stachybotryaceae</taxon>
        <taxon>Stachybotrys</taxon>
    </lineage>
</organism>
<dbReference type="AlphaFoldDB" id="A0A8K0WS00"/>
<dbReference type="Proteomes" id="UP000813444">
    <property type="component" value="Unassembled WGS sequence"/>
</dbReference>
<reference evidence="8" key="1">
    <citation type="journal article" date="2021" name="Nat. Commun.">
        <title>Genetic determinants of endophytism in the Arabidopsis root mycobiome.</title>
        <authorList>
            <person name="Mesny F."/>
            <person name="Miyauchi S."/>
            <person name="Thiergart T."/>
            <person name="Pickel B."/>
            <person name="Atanasova L."/>
            <person name="Karlsson M."/>
            <person name="Huettel B."/>
            <person name="Barry K.W."/>
            <person name="Haridas S."/>
            <person name="Chen C."/>
            <person name="Bauer D."/>
            <person name="Andreopoulos W."/>
            <person name="Pangilinan J."/>
            <person name="LaButti K."/>
            <person name="Riley R."/>
            <person name="Lipzen A."/>
            <person name="Clum A."/>
            <person name="Drula E."/>
            <person name="Henrissat B."/>
            <person name="Kohler A."/>
            <person name="Grigoriev I.V."/>
            <person name="Martin F.M."/>
            <person name="Hacquard S."/>
        </authorList>
    </citation>
    <scope>NUCLEOTIDE SEQUENCE</scope>
    <source>
        <strain evidence="8">MPI-CAGE-CH-0235</strain>
    </source>
</reference>
<evidence type="ECO:0000313" key="8">
    <source>
        <dbReference type="EMBL" id="KAH7317118.1"/>
    </source>
</evidence>
<dbReference type="GO" id="GO:0004022">
    <property type="term" value="F:alcohol dehydrogenase (NAD+) activity"/>
    <property type="evidence" value="ECO:0007669"/>
    <property type="project" value="TreeGrafter"/>
</dbReference>
<sequence length="368" mass="39301">MSLVNNMDSSCHLPSRMEAALLQNLHESYRIVTADVPKIKDHELLAKVHAAGFCHSDYQVIKGEAECKLPLIPSHEGAGVVVQVGKDCDESWKLGDRIGALNSKNACAKCPSCLLKLRCHGCLDPRFCENRETAGFKHDGCLAGYMVVDPAAAVHLPDEISFEQAAPLMCAGATIWGALEKATADLEPGAAVAIVGIGGLGHLGIQFSKSLGFRTIAIDRRPPALNLASMVPPALTPNLIVDSTSSDAQQQIFDFTEGEGVAAAIVCTDSVEATSWALNLLRVGGTLVSLGLPPEQLRFDSTALVFRELNIRGSYVANRESVARMMQVVEEMGVKSALTVVPFDRASELVDVYEAESFKGKIVVTLSG</sequence>
<dbReference type="GO" id="GO:0005737">
    <property type="term" value="C:cytoplasm"/>
    <property type="evidence" value="ECO:0007669"/>
    <property type="project" value="TreeGrafter"/>
</dbReference>
<comment type="caution">
    <text evidence="8">The sequence shown here is derived from an EMBL/GenBank/DDBJ whole genome shotgun (WGS) entry which is preliminary data.</text>
</comment>
<evidence type="ECO:0000313" key="9">
    <source>
        <dbReference type="Proteomes" id="UP000813444"/>
    </source>
</evidence>
<dbReference type="InterPro" id="IPR013154">
    <property type="entry name" value="ADH-like_N"/>
</dbReference>
<dbReference type="InterPro" id="IPR013149">
    <property type="entry name" value="ADH-like_C"/>
</dbReference>
<dbReference type="EMBL" id="JAGPNK010000008">
    <property type="protein sequence ID" value="KAH7317118.1"/>
    <property type="molecule type" value="Genomic_DNA"/>
</dbReference>
<dbReference type="Pfam" id="PF08240">
    <property type="entry name" value="ADH_N"/>
    <property type="match status" value="1"/>
</dbReference>
<keyword evidence="6" id="KW-0520">NAD</keyword>
<dbReference type="Pfam" id="PF00107">
    <property type="entry name" value="ADH_zinc_N"/>
    <property type="match status" value="1"/>
</dbReference>
<dbReference type="Gene3D" id="3.90.180.10">
    <property type="entry name" value="Medium-chain alcohol dehydrogenases, catalytic domain"/>
    <property type="match status" value="1"/>
</dbReference>
<evidence type="ECO:0000256" key="3">
    <source>
        <dbReference type="ARBA" id="ARBA00022723"/>
    </source>
</evidence>
<evidence type="ECO:0000256" key="4">
    <source>
        <dbReference type="ARBA" id="ARBA00022833"/>
    </source>
</evidence>
<dbReference type="PANTHER" id="PTHR42940">
    <property type="entry name" value="ALCOHOL DEHYDROGENASE 1-RELATED"/>
    <property type="match status" value="1"/>
</dbReference>
<dbReference type="InterPro" id="IPR020843">
    <property type="entry name" value="ER"/>
</dbReference>
<dbReference type="SUPFAM" id="SSF51735">
    <property type="entry name" value="NAD(P)-binding Rossmann-fold domains"/>
    <property type="match status" value="1"/>
</dbReference>
<dbReference type="GO" id="GO:0046872">
    <property type="term" value="F:metal ion binding"/>
    <property type="evidence" value="ECO:0007669"/>
    <property type="project" value="UniProtKB-KW"/>
</dbReference>
<dbReference type="SUPFAM" id="SSF50129">
    <property type="entry name" value="GroES-like"/>
    <property type="match status" value="1"/>
</dbReference>
<gene>
    <name evidence="8" type="ORF">B0I35DRAFT_394217</name>
</gene>
<evidence type="ECO:0000259" key="7">
    <source>
        <dbReference type="SMART" id="SM00829"/>
    </source>
</evidence>
<proteinExistence type="inferred from homology"/>
<dbReference type="PANTHER" id="PTHR42940:SF8">
    <property type="entry name" value="VACUOLAR PROTEIN SORTING-ASSOCIATED PROTEIN 11"/>
    <property type="match status" value="1"/>
</dbReference>
<protein>
    <submittedName>
        <fullName evidence="8">Alcohol dehydrogenase GroES-like domain-containing protein</fullName>
    </submittedName>
</protein>
<evidence type="ECO:0000256" key="1">
    <source>
        <dbReference type="ARBA" id="ARBA00001947"/>
    </source>
</evidence>
<dbReference type="InterPro" id="IPR036291">
    <property type="entry name" value="NAD(P)-bd_dom_sf"/>
</dbReference>
<dbReference type="SMART" id="SM00829">
    <property type="entry name" value="PKS_ER"/>
    <property type="match status" value="1"/>
</dbReference>
<dbReference type="OrthoDB" id="1879366at2759"/>
<dbReference type="InterPro" id="IPR011032">
    <property type="entry name" value="GroES-like_sf"/>
</dbReference>
<keyword evidence="5" id="KW-0560">Oxidoreductase</keyword>
<name>A0A8K0WS00_9HYPO</name>
<dbReference type="Gene3D" id="3.40.50.720">
    <property type="entry name" value="NAD(P)-binding Rossmann-like Domain"/>
    <property type="match status" value="1"/>
</dbReference>
<dbReference type="FunFam" id="3.40.50.720:FF:000039">
    <property type="entry name" value="Alcohol dehydrogenase AdhP"/>
    <property type="match status" value="1"/>
</dbReference>
<evidence type="ECO:0000256" key="2">
    <source>
        <dbReference type="ARBA" id="ARBA00008072"/>
    </source>
</evidence>